<sequence>MKLVLNPSILVLFLSSVSLSKLQGPTIVQELTGGVYKTQRTKGSGGEKITSFHARLISERPVYNVVELDLNRGESITITCPATKDGIETLFPSSFTTYYRRPPNSIRHSNTNHFMKTDLLNELLREGDGVMGLLEDLSNSLILIPYGKNSRRLSFLSKGNRAAALTTMYFICLKEYISSTTFEVSALIAIRVIPDVPSISIHHIALTALDYLPKHHDLVYTKEYSPVDDLVVKCKTEGIDSQYRWKLLDFKHFPHNILVDRSEHSIILDKTWREHAYFIDMDISLEATGSEDIRVTSKDLSSIFHTLGGDFYISCTNESDKSNRIFHLVGNTVSVSQLIKPEPTSILEEGENVHDGVPHYNYHVIQGEAVAIYCPIRTHKLDPPFLISDRSSAFETETYLNFPNTKISKRGNSLAIIDFSNTSVLNSVKLQIKCTCENGNLGSYVFSLSNHNACIFDDSLELRRPCKVVLFPSEDLWVKCPRKSDKEYYGLTPEDIRDGYIQVDDSFVKDRHAALSRTVIRNPTGDINQITFLGHKNRSLIRDEIHFLCAESDSADYKMSENSPTVIVKLVGQFEEVDDGGKLIIKREDLLLPSSAPKLFYVLLDAGISINIHCTDFFADGGGDLLIYPSGKWEVFDDIPHLFNGLIFSKVKANRVHESRAIKGLKINKFPQCNPSSVSLELADDYRLTSRSDNAMYFVCAKNDVWDDRNTNVAVIQVYIPSNTTDLYGVGVKEGLFRLENYSTNSTYSDSNFNLFKHKAIAMHCPKAENDLHLPQCYDLSVKSDISAKGDLDGEIDALIDGKEMSGFQSLWLLKTEILQRTYMDGDVNIICYCLAEDGTILAKARLSKTSNFTVLNCIVGIIAIVLTAINE</sequence>
<evidence type="ECO:0008006" key="4">
    <source>
        <dbReference type="Google" id="ProtNLM"/>
    </source>
</evidence>
<dbReference type="Proteomes" id="UP001230268">
    <property type="component" value="Unassembled WGS sequence"/>
</dbReference>
<feature type="signal peptide" evidence="1">
    <location>
        <begin position="1"/>
        <end position="19"/>
    </location>
</feature>
<protein>
    <recommendedName>
        <fullName evidence="4">6-Cys domain-containing protein</fullName>
    </recommendedName>
</protein>
<gene>
    <name evidence="2" type="ORF">BgAZ_106310</name>
</gene>
<evidence type="ECO:0000313" key="3">
    <source>
        <dbReference type="Proteomes" id="UP001230268"/>
    </source>
</evidence>
<name>A0AAD8PGF1_BABGI</name>
<feature type="chain" id="PRO_5042217262" description="6-Cys domain-containing protein" evidence="1">
    <location>
        <begin position="20"/>
        <end position="872"/>
    </location>
</feature>
<dbReference type="AlphaFoldDB" id="A0AAD8PGF1"/>
<dbReference type="EMBL" id="JAVEPI010000001">
    <property type="protein sequence ID" value="KAK1444725.1"/>
    <property type="molecule type" value="Genomic_DNA"/>
</dbReference>
<evidence type="ECO:0000313" key="2">
    <source>
        <dbReference type="EMBL" id="KAK1444725.1"/>
    </source>
</evidence>
<comment type="caution">
    <text evidence="2">The sequence shown here is derived from an EMBL/GenBank/DDBJ whole genome shotgun (WGS) entry which is preliminary data.</text>
</comment>
<evidence type="ECO:0000256" key="1">
    <source>
        <dbReference type="SAM" id="SignalP"/>
    </source>
</evidence>
<keyword evidence="1" id="KW-0732">Signal</keyword>
<accession>A0AAD8PGF1</accession>
<keyword evidence="3" id="KW-1185">Reference proteome</keyword>
<reference evidence="2" key="1">
    <citation type="submission" date="2023-08" db="EMBL/GenBank/DDBJ databases">
        <title>Draft sequence of the Babesia gibsoni genome.</title>
        <authorList>
            <person name="Yamagishi J.Y."/>
            <person name="Xuan X.X."/>
        </authorList>
    </citation>
    <scope>NUCLEOTIDE SEQUENCE</scope>
    <source>
        <strain evidence="2">Azabu</strain>
    </source>
</reference>
<proteinExistence type="predicted"/>
<organism evidence="2 3">
    <name type="scientific">Babesia gibsoni</name>
    <dbReference type="NCBI Taxonomy" id="33632"/>
    <lineage>
        <taxon>Eukaryota</taxon>
        <taxon>Sar</taxon>
        <taxon>Alveolata</taxon>
        <taxon>Apicomplexa</taxon>
        <taxon>Aconoidasida</taxon>
        <taxon>Piroplasmida</taxon>
        <taxon>Babesiidae</taxon>
        <taxon>Babesia</taxon>
    </lineage>
</organism>